<dbReference type="RefSeq" id="WP_148059382.1">
    <property type="nucleotide sequence ID" value="NZ_RKHR01000004.1"/>
</dbReference>
<evidence type="ECO:0000313" key="1">
    <source>
        <dbReference type="EMBL" id="ROS01762.1"/>
    </source>
</evidence>
<evidence type="ECO:0000313" key="2">
    <source>
        <dbReference type="Proteomes" id="UP000275394"/>
    </source>
</evidence>
<keyword evidence="2" id="KW-1185">Reference proteome</keyword>
<dbReference type="Proteomes" id="UP000275394">
    <property type="component" value="Unassembled WGS sequence"/>
</dbReference>
<name>A0A3N2DQ02_9GAMM</name>
<organism evidence="1 2">
    <name type="scientific">Sinobacterium caligoides</name>
    <dbReference type="NCBI Taxonomy" id="933926"/>
    <lineage>
        <taxon>Bacteria</taxon>
        <taxon>Pseudomonadati</taxon>
        <taxon>Pseudomonadota</taxon>
        <taxon>Gammaproteobacteria</taxon>
        <taxon>Cellvibrionales</taxon>
        <taxon>Spongiibacteraceae</taxon>
        <taxon>Sinobacterium</taxon>
    </lineage>
</organism>
<proteinExistence type="predicted"/>
<dbReference type="AlphaFoldDB" id="A0A3N2DQ02"/>
<gene>
    <name evidence="1" type="ORF">EDC56_2207</name>
</gene>
<sequence>MQHIIKHVVICSGILILSANSHSVKNACAATVVETSAQHQQDNSDNEQKPFATSFPAGYRLIEELAPEASAPNSTTVFSLAQQSANDVAKKVINQHEDASNTFLFSIKSTTRSTRSSIQTEQLTEIIAKGSAEILSARRSNNSL</sequence>
<reference evidence="1 2" key="1">
    <citation type="submission" date="2018-11" db="EMBL/GenBank/DDBJ databases">
        <title>Genomic Encyclopedia of Type Strains, Phase IV (KMG-IV): sequencing the most valuable type-strain genomes for metagenomic binning, comparative biology and taxonomic classification.</title>
        <authorList>
            <person name="Goeker M."/>
        </authorList>
    </citation>
    <scope>NUCLEOTIDE SEQUENCE [LARGE SCALE GENOMIC DNA]</scope>
    <source>
        <strain evidence="1 2">DSM 100316</strain>
    </source>
</reference>
<comment type="caution">
    <text evidence="1">The sequence shown here is derived from an EMBL/GenBank/DDBJ whole genome shotgun (WGS) entry which is preliminary data.</text>
</comment>
<protein>
    <submittedName>
        <fullName evidence="1">Uncharacterized protein</fullName>
    </submittedName>
</protein>
<dbReference type="EMBL" id="RKHR01000004">
    <property type="protein sequence ID" value="ROS01762.1"/>
    <property type="molecule type" value="Genomic_DNA"/>
</dbReference>
<accession>A0A3N2DQ02</accession>